<evidence type="ECO:0000313" key="4">
    <source>
        <dbReference type="Proteomes" id="UP001157006"/>
    </source>
</evidence>
<organism evidence="3 4">
    <name type="scientific">Vicia faba</name>
    <name type="common">Broad bean</name>
    <name type="synonym">Faba vulgaris</name>
    <dbReference type="NCBI Taxonomy" id="3906"/>
    <lineage>
        <taxon>Eukaryota</taxon>
        <taxon>Viridiplantae</taxon>
        <taxon>Streptophyta</taxon>
        <taxon>Embryophyta</taxon>
        <taxon>Tracheophyta</taxon>
        <taxon>Spermatophyta</taxon>
        <taxon>Magnoliopsida</taxon>
        <taxon>eudicotyledons</taxon>
        <taxon>Gunneridae</taxon>
        <taxon>Pentapetalae</taxon>
        <taxon>rosids</taxon>
        <taxon>fabids</taxon>
        <taxon>Fabales</taxon>
        <taxon>Fabaceae</taxon>
        <taxon>Papilionoideae</taxon>
        <taxon>50 kb inversion clade</taxon>
        <taxon>NPAAA clade</taxon>
        <taxon>Hologalegina</taxon>
        <taxon>IRL clade</taxon>
        <taxon>Fabeae</taxon>
        <taxon>Vicia</taxon>
    </lineage>
</organism>
<feature type="compositionally biased region" description="Pro residues" evidence="1">
    <location>
        <begin position="536"/>
        <end position="545"/>
    </location>
</feature>
<feature type="region of interest" description="Disordered" evidence="1">
    <location>
        <begin position="677"/>
        <end position="726"/>
    </location>
</feature>
<feature type="compositionally biased region" description="Low complexity" evidence="1">
    <location>
        <begin position="455"/>
        <end position="472"/>
    </location>
</feature>
<dbReference type="Pfam" id="PF20167">
    <property type="entry name" value="Transposase_32"/>
    <property type="match status" value="1"/>
</dbReference>
<accession>A0AAV1ASD3</accession>
<evidence type="ECO:0000313" key="3">
    <source>
        <dbReference type="EMBL" id="CAI8613360.1"/>
    </source>
</evidence>
<proteinExistence type="predicted"/>
<evidence type="ECO:0000259" key="2">
    <source>
        <dbReference type="Pfam" id="PF20167"/>
    </source>
</evidence>
<feature type="compositionally biased region" description="Pro residues" evidence="1">
    <location>
        <begin position="473"/>
        <end position="487"/>
    </location>
</feature>
<reference evidence="3 4" key="1">
    <citation type="submission" date="2023-01" db="EMBL/GenBank/DDBJ databases">
        <authorList>
            <person name="Kreplak J."/>
        </authorList>
    </citation>
    <scope>NUCLEOTIDE SEQUENCE [LARGE SCALE GENOMIC DNA]</scope>
</reference>
<feature type="compositionally biased region" description="Polar residues" evidence="1">
    <location>
        <begin position="369"/>
        <end position="384"/>
    </location>
</feature>
<dbReference type="AlphaFoldDB" id="A0AAV1ASD3"/>
<feature type="region of interest" description="Disordered" evidence="1">
    <location>
        <begin position="325"/>
        <end position="425"/>
    </location>
</feature>
<protein>
    <recommendedName>
        <fullName evidence="2">Putative plant transposon protein domain-containing protein</fullName>
    </recommendedName>
</protein>
<keyword evidence="4" id="KW-1185">Reference proteome</keyword>
<sequence length="796" mass="89409">MASSNISAGNQKKATSEQYQVPLRTLLTPVKNLEVLSELIIDFESLKENGFDLTEEIRAQKWERYFDRLVGPTFPALVKEFWIHAKVSKHLVISSVMGKKIVISEDLIARLIGQSGGGVRCVDMAERCTDTAVVANRIFTLGMPSSKIKDLKDHCRVWAKIVLGCFNHRKPTSSPDYINVDQQFLIYFIDQKIKINLAHFLFNHLKTSVKETREEERAKRDWIPFGRLISDILTENRLIEHLIEAQELSTIEPTIGKPLNAKNLKKMKLIENIQKEPRATSTADISSRRVPLSDFPVFSEMESKPEMFLRYPDAYKAEDTGSKLNIKDLTQTQPEVTLKKTKKGKAPSEGSTHQTPKKRGISSAAPISKSFTIPTSIPPQTSHRISIPIPTIDETIQEEDPSEALLLRRPRTKLPKQPTISTTTTLDQVLADIEREHASAKPNSAPQNVPPPQPEQQQQPLSEEPLIPEQSEIPPPSPQPEINPPSPQTEFHHSETPSPHQSDPHSPQPSPLAIQLPCGTTVFMPQLPSSLESTPPKTPKTPPTPIEISDSDTPPPKQTASQKTSENPSRTFIDLTSLERLADLRHKIAIPKPKQPDVGSGILNFETGVLQWIASLKQVCPGMIDPAASDQLWSQFRLWVRAEALKLQDINYEQAQQNFSKLLKEVESQLPQEAMLPLDSEPWSEKQQAAKVQPSEEDKTIQDESQAADVAESSEKPPPSDASQAALDRQTLEELRLNDLRLQQRMDDNDQKMKARMDVQDSKIDTVVSMVHKQNETSEKIQAMLERLFTRLPPQP</sequence>
<name>A0AAV1ASD3_VICFA</name>
<feature type="compositionally biased region" description="Polar residues" evidence="1">
    <location>
        <begin position="558"/>
        <end position="570"/>
    </location>
</feature>
<evidence type="ECO:0000256" key="1">
    <source>
        <dbReference type="SAM" id="MobiDB-lite"/>
    </source>
</evidence>
<dbReference type="InterPro" id="IPR046796">
    <property type="entry name" value="Transposase_32_dom"/>
</dbReference>
<dbReference type="EMBL" id="OX451740">
    <property type="protein sequence ID" value="CAI8613360.1"/>
    <property type="molecule type" value="Genomic_DNA"/>
</dbReference>
<gene>
    <name evidence="3" type="ORF">VFH_V076760</name>
</gene>
<dbReference type="Proteomes" id="UP001157006">
    <property type="component" value="Chromosome 5"/>
</dbReference>
<feature type="domain" description="Putative plant transposon protein" evidence="2">
    <location>
        <begin position="60"/>
        <end position="236"/>
    </location>
</feature>
<feature type="region of interest" description="Disordered" evidence="1">
    <location>
        <begin position="439"/>
        <end position="571"/>
    </location>
</feature>